<accession>A0A930UFD7</accession>
<gene>
    <name evidence="2" type="primary">iolB</name>
    <name evidence="2" type="ORF">ISN26_04905</name>
</gene>
<dbReference type="InterPro" id="IPR021120">
    <property type="entry name" value="KduI/IolB_isomerase"/>
</dbReference>
<dbReference type="InterPro" id="IPR024203">
    <property type="entry name" value="Deoxy-glucuronate_isom_IolB"/>
</dbReference>
<keyword evidence="1 2" id="KW-0413">Isomerase</keyword>
<organism evidence="2 3">
    <name type="scientific">Candidatus Amphirhobacter heronislandensis</name>
    <dbReference type="NCBI Taxonomy" id="1732024"/>
    <lineage>
        <taxon>Bacteria</taxon>
        <taxon>Pseudomonadati</taxon>
        <taxon>Pseudomonadota</taxon>
        <taxon>Gammaproteobacteria</taxon>
        <taxon>Candidatus Tethybacterales</taxon>
        <taxon>Candidatus Tethybacteraceae</taxon>
        <taxon>Candidatus Amphirhobacter</taxon>
    </lineage>
</organism>
<comment type="caution">
    <text evidence="2">The sequence shown here is derived from an EMBL/GenBank/DDBJ whole genome shotgun (WGS) entry which is preliminary data.</text>
</comment>
<evidence type="ECO:0000313" key="2">
    <source>
        <dbReference type="EMBL" id="MBF2735402.1"/>
    </source>
</evidence>
<dbReference type="SUPFAM" id="SSF51182">
    <property type="entry name" value="RmlC-like cupins"/>
    <property type="match status" value="1"/>
</dbReference>
<dbReference type="GO" id="GO:0008880">
    <property type="term" value="F:glucuronate isomerase activity"/>
    <property type="evidence" value="ECO:0007669"/>
    <property type="project" value="InterPro"/>
</dbReference>
<dbReference type="PANTHER" id="PTHR39193:SF1">
    <property type="entry name" value="5-DEOXY-GLUCURONATE ISOMERASE"/>
    <property type="match status" value="1"/>
</dbReference>
<dbReference type="GO" id="GO:0019310">
    <property type="term" value="P:inositol catabolic process"/>
    <property type="evidence" value="ECO:0007669"/>
    <property type="project" value="InterPro"/>
</dbReference>
<protein>
    <submittedName>
        <fullName evidence="2">5-deoxy-glucuronate isomerase</fullName>
        <ecNumber evidence="2">5.3.1.30</ecNumber>
    </submittedName>
</protein>
<evidence type="ECO:0000313" key="3">
    <source>
        <dbReference type="Proteomes" id="UP000604381"/>
    </source>
</evidence>
<name>A0A930UFD7_9GAMM</name>
<reference evidence="2" key="1">
    <citation type="submission" date="2020-10" db="EMBL/GenBank/DDBJ databases">
        <title>An improved Amphimedon queenslandica hologenome assembly reveals how three proteobacterial symbionts can extend the metabolic phenotypic of their marine sponge host.</title>
        <authorList>
            <person name="Degnan B."/>
            <person name="Degnan S."/>
            <person name="Xiang X."/>
        </authorList>
    </citation>
    <scope>NUCLEOTIDE SEQUENCE</scope>
    <source>
        <strain evidence="2">AqS2</strain>
    </source>
</reference>
<dbReference type="Proteomes" id="UP000604381">
    <property type="component" value="Unassembled WGS sequence"/>
</dbReference>
<dbReference type="PIRSF" id="PIRSF036628">
    <property type="entry name" value="IolB"/>
    <property type="match status" value="1"/>
</dbReference>
<evidence type="ECO:0000256" key="1">
    <source>
        <dbReference type="ARBA" id="ARBA00023235"/>
    </source>
</evidence>
<dbReference type="InterPro" id="IPR014710">
    <property type="entry name" value="RmlC-like_jellyroll"/>
</dbReference>
<dbReference type="AlphaFoldDB" id="A0A930UFD7"/>
<dbReference type="EMBL" id="JADHEI010000033">
    <property type="protein sequence ID" value="MBF2735402.1"/>
    <property type="molecule type" value="Genomic_DNA"/>
</dbReference>
<dbReference type="NCBIfam" id="TIGR04378">
    <property type="entry name" value="myo_inos_iolB"/>
    <property type="match status" value="1"/>
</dbReference>
<dbReference type="Pfam" id="PF04962">
    <property type="entry name" value="KduI"/>
    <property type="match status" value="1"/>
</dbReference>
<dbReference type="GO" id="GO:0102482">
    <property type="term" value="F:5-deoxy-D-glucuronate isomerase activity"/>
    <property type="evidence" value="ECO:0007669"/>
    <property type="project" value="UniProtKB-EC"/>
</dbReference>
<sequence length="273" mass="29806">MSKLLVKPKAAENGCVIDITPESAGWKYVGFALHRLPAGAAAAGEDAGREALLVLVTGAAKVTAAGKELGELKSRDDIFSWGKPQCVYVPAGAAWRVEATAATELAVCTAPGGPGREVMVVGPADIEDVTRGKGANTRHIHPLLMEEREGADSLLVTEVITPQGNWSSYPPHKHDTDDFPNETLLEETYYHRLNPPQGFGLHHIYTDDRSLDETVAFGDGDVTLVPRGYHPTAAPYGYELYYLNVMAGPRRNWRFANDPDHDWIFQRDSKPES</sequence>
<dbReference type="PANTHER" id="PTHR39193">
    <property type="entry name" value="5-DEOXY-GLUCURONATE ISOMERASE"/>
    <property type="match status" value="1"/>
</dbReference>
<proteinExistence type="predicted"/>
<dbReference type="InterPro" id="IPR011051">
    <property type="entry name" value="RmlC_Cupin_sf"/>
</dbReference>
<dbReference type="EC" id="5.3.1.30" evidence="2"/>
<keyword evidence="3" id="KW-1185">Reference proteome</keyword>
<dbReference type="Gene3D" id="2.60.120.10">
    <property type="entry name" value="Jelly Rolls"/>
    <property type="match status" value="2"/>
</dbReference>